<protein>
    <recommendedName>
        <fullName evidence="4">FtsK domain-containing protein</fullName>
    </recommendedName>
</protein>
<evidence type="ECO:0000313" key="5">
    <source>
        <dbReference type="EMBL" id="OBQ39969.1"/>
    </source>
</evidence>
<dbReference type="EMBL" id="LJOW01000184">
    <property type="protein sequence ID" value="OBQ39969.1"/>
    <property type="molecule type" value="Genomic_DNA"/>
</dbReference>
<reference evidence="5 6" key="1">
    <citation type="submission" date="2015-09" db="EMBL/GenBank/DDBJ databases">
        <title>Aphanizomenon flos-aquae WA102.</title>
        <authorList>
            <person name="Driscoll C."/>
        </authorList>
    </citation>
    <scope>NUCLEOTIDE SEQUENCE [LARGE SCALE GENOMIC DNA]</scope>
    <source>
        <strain evidence="5">WA102</strain>
    </source>
</reference>
<dbReference type="InterPro" id="IPR002543">
    <property type="entry name" value="FtsK_dom"/>
</dbReference>
<proteinExistence type="predicted"/>
<dbReference type="AlphaFoldDB" id="A0A1B7WS87"/>
<feature type="domain" description="FtsK" evidence="4">
    <location>
        <begin position="305"/>
        <end position="421"/>
    </location>
</feature>
<dbReference type="GO" id="GO:0005524">
    <property type="term" value="F:ATP binding"/>
    <property type="evidence" value="ECO:0007669"/>
    <property type="project" value="UniProtKB-UniRule"/>
</dbReference>
<dbReference type="InterPro" id="IPR050206">
    <property type="entry name" value="FtsK/SpoIIIE/SftA"/>
</dbReference>
<organism evidence="5 6">
    <name type="scientific">Aphanizomenon flos-aquae WA102</name>
    <dbReference type="NCBI Taxonomy" id="1710896"/>
    <lineage>
        <taxon>Bacteria</taxon>
        <taxon>Bacillati</taxon>
        <taxon>Cyanobacteriota</taxon>
        <taxon>Cyanophyceae</taxon>
        <taxon>Nostocales</taxon>
        <taxon>Aphanizomenonaceae</taxon>
        <taxon>Aphanizomenon</taxon>
    </lineage>
</organism>
<dbReference type="Proteomes" id="UP000092093">
    <property type="component" value="Unassembled WGS sequence"/>
</dbReference>
<evidence type="ECO:0000256" key="3">
    <source>
        <dbReference type="PROSITE-ProRule" id="PRU00289"/>
    </source>
</evidence>
<evidence type="ECO:0000259" key="4">
    <source>
        <dbReference type="PROSITE" id="PS50901"/>
    </source>
</evidence>
<dbReference type="Pfam" id="PF01580">
    <property type="entry name" value="FtsK_SpoIIIE"/>
    <property type="match status" value="1"/>
</dbReference>
<evidence type="ECO:0000256" key="1">
    <source>
        <dbReference type="ARBA" id="ARBA00022741"/>
    </source>
</evidence>
<comment type="caution">
    <text evidence="5">The sequence shown here is derived from an EMBL/GenBank/DDBJ whole genome shotgun (WGS) entry which is preliminary data.</text>
</comment>
<dbReference type="Gene3D" id="3.40.50.300">
    <property type="entry name" value="P-loop containing nucleotide triphosphate hydrolases"/>
    <property type="match status" value="1"/>
</dbReference>
<dbReference type="PANTHER" id="PTHR22683:SF41">
    <property type="entry name" value="DNA TRANSLOCASE FTSK"/>
    <property type="match status" value="1"/>
</dbReference>
<feature type="non-terminal residue" evidence="5">
    <location>
        <position position="421"/>
    </location>
</feature>
<name>A0A1B7WS87_APHFL</name>
<dbReference type="PANTHER" id="PTHR22683">
    <property type="entry name" value="SPORULATION PROTEIN RELATED"/>
    <property type="match status" value="1"/>
</dbReference>
<dbReference type="PROSITE" id="PS50901">
    <property type="entry name" value="FTSK"/>
    <property type="match status" value="1"/>
</dbReference>
<sequence length="421" mass="46990">MVKVSIEDRISGSESNALKAMSLMPYDLKFSIIVGLSTLSLVGAIMSHKGTAVSTTNYIFCGKQIVNKKNREIKTFCDKWKKPYVFNAELTSAKLPKGAKIIEDTPATSPLQGWITLGSGLMFAGVAVLSNSIAEDRRITDPHRRIGEMRDYELSRGVAAIQVKEKSQALTQEVFTGSANSQNVLPPVSEQVNLSSEEVIRRLFSLFSNRKLDAQYYGSVNAPSFNRIKIGIGNGTKYSVLDKLSKDIKIACALRIDPLISAQTGYVAIDIAKSSADRRIIHYEDYSLKMDRERLTFAIGVDIECKLVEVDMSSPDSVCPSFLIGGTPRCGKSQLVMSFVISVMDRFTPEQVQFIIIDPKQVDFRIFENLAWVKEYKCFAEDAIEVLNDLLEESQDRYSKFAKVGARNLAEYQDMGYKMPR</sequence>
<evidence type="ECO:0000313" key="6">
    <source>
        <dbReference type="Proteomes" id="UP000092093"/>
    </source>
</evidence>
<dbReference type="InterPro" id="IPR027417">
    <property type="entry name" value="P-loop_NTPase"/>
</dbReference>
<feature type="binding site" evidence="3">
    <location>
        <begin position="326"/>
        <end position="333"/>
    </location>
    <ligand>
        <name>ATP</name>
        <dbReference type="ChEBI" id="CHEBI:30616"/>
    </ligand>
</feature>
<keyword evidence="2 3" id="KW-0067">ATP-binding</keyword>
<gene>
    <name evidence="5" type="ORF">AN484_22795</name>
</gene>
<keyword evidence="1 3" id="KW-0547">Nucleotide-binding</keyword>
<dbReference type="GO" id="GO:0003677">
    <property type="term" value="F:DNA binding"/>
    <property type="evidence" value="ECO:0007669"/>
    <property type="project" value="InterPro"/>
</dbReference>
<evidence type="ECO:0000256" key="2">
    <source>
        <dbReference type="ARBA" id="ARBA00022840"/>
    </source>
</evidence>
<accession>A0A1B7WS87</accession>
<dbReference type="SUPFAM" id="SSF52540">
    <property type="entry name" value="P-loop containing nucleoside triphosphate hydrolases"/>
    <property type="match status" value="1"/>
</dbReference>